<dbReference type="InterPro" id="IPR054491">
    <property type="entry name" value="MGH1-like_GH"/>
</dbReference>
<dbReference type="OrthoDB" id="9781878at2"/>
<evidence type="ECO:0000256" key="3">
    <source>
        <dbReference type="ARBA" id="ARBA00023295"/>
    </source>
</evidence>
<dbReference type="InterPro" id="IPR008928">
    <property type="entry name" value="6-hairpin_glycosidase_sf"/>
</dbReference>
<keyword evidence="4" id="KW-0732">Signal</keyword>
<dbReference type="GO" id="GO:0006487">
    <property type="term" value="P:protein N-linked glycosylation"/>
    <property type="evidence" value="ECO:0007669"/>
    <property type="project" value="TreeGrafter"/>
</dbReference>
<keyword evidence="7" id="KW-1185">Reference proteome</keyword>
<gene>
    <name evidence="6" type="ORF">SAMN04488514_11372</name>
</gene>
<evidence type="ECO:0000256" key="1">
    <source>
        <dbReference type="ARBA" id="ARBA00010833"/>
    </source>
</evidence>
<dbReference type="GO" id="GO:0004573">
    <property type="term" value="F:Glc3Man9GlcNAc2 oligosaccharide glucosidase activity"/>
    <property type="evidence" value="ECO:0007669"/>
    <property type="project" value="InterPro"/>
</dbReference>
<dbReference type="PANTHER" id="PTHR10412">
    <property type="entry name" value="MANNOSYL-OLIGOSACCHARIDE GLUCOSIDASE"/>
    <property type="match status" value="1"/>
</dbReference>
<feature type="domain" description="Mannosylglycerate hydrolase MGH1-like glycoside hydrolase" evidence="5">
    <location>
        <begin position="92"/>
        <end position="404"/>
    </location>
</feature>
<dbReference type="STRING" id="192904.SAMN04488514_11372"/>
<evidence type="ECO:0000259" key="5">
    <source>
        <dbReference type="Pfam" id="PF22422"/>
    </source>
</evidence>
<feature type="signal peptide" evidence="4">
    <location>
        <begin position="1"/>
        <end position="27"/>
    </location>
</feature>
<dbReference type="SUPFAM" id="SSF48208">
    <property type="entry name" value="Six-hairpin glycosidases"/>
    <property type="match status" value="1"/>
</dbReference>
<accession>A0A1G9VFY6</accession>
<feature type="chain" id="PRO_5011489997" evidence="4">
    <location>
        <begin position="28"/>
        <end position="440"/>
    </location>
</feature>
<name>A0A1G9VFY6_9FLAO</name>
<reference evidence="6 7" key="1">
    <citation type="submission" date="2016-10" db="EMBL/GenBank/DDBJ databases">
        <authorList>
            <person name="de Groot N.N."/>
        </authorList>
    </citation>
    <scope>NUCLEOTIDE SEQUENCE [LARGE SCALE GENOMIC DNA]</scope>
    <source>
        <strain evidence="6 7">DSM 19886</strain>
    </source>
</reference>
<dbReference type="PANTHER" id="PTHR10412:SF11">
    <property type="entry name" value="MANNOSYL-OLIGOSACCHARIDE GLUCOSIDASE"/>
    <property type="match status" value="1"/>
</dbReference>
<dbReference type="InterPro" id="IPR004888">
    <property type="entry name" value="Glycoside_hydrolase_63"/>
</dbReference>
<dbReference type="RefSeq" id="WP_089893730.1">
    <property type="nucleotide sequence ID" value="NZ_FNGV01000013.1"/>
</dbReference>
<dbReference type="GO" id="GO:0009311">
    <property type="term" value="P:oligosaccharide metabolic process"/>
    <property type="evidence" value="ECO:0007669"/>
    <property type="project" value="InterPro"/>
</dbReference>
<dbReference type="Gene3D" id="1.50.10.10">
    <property type="match status" value="1"/>
</dbReference>
<sequence length="440" mass="51282">MIQNKKLFRRILLMGILAFLFCIKSNAQSLSNKGSWEKLNEDAASYGKPAWRDMLVYTAKLHQKSTHPARWPFQYEWEEIGPGYNMSPAFGHWDIIHQALDEMRSYPEHALHQLLNNIENQEPSGMIPGSIWMSGGNAQRNTTEWNKSTEGHPPVWVFAVQDYIEFTDDNSILKHFFSPLVRQITWFENNRKAEGEGFYYNDILLKKWESGVDEGVRFDQSGMGPWACVDATSHIYALYNHAVKWGKIMGMDTRNFEKRRDELRAFIMKDLYVEKEEMFYDIWAVKNPAQRHLVFESMWPIVVGAASKEQANQYIDRYLMNEKLFLTEHPIATVGKTDPKFEARMWRGPAWNSMTYWAAIGCLRYNRPLAAKKLLEMALDDTAKQFDRTGTIWEFYDSLGGKPENLERKPDTDQNSPCKDYLGHNPVIEMARMYDGLNHN</sequence>
<comment type="similarity">
    <text evidence="1">Belongs to the glycosyl hydrolase 63 family.</text>
</comment>
<evidence type="ECO:0000256" key="4">
    <source>
        <dbReference type="SAM" id="SignalP"/>
    </source>
</evidence>
<proteinExistence type="inferred from homology"/>
<organism evidence="6 7">
    <name type="scientific">Kriegella aquimaris</name>
    <dbReference type="NCBI Taxonomy" id="192904"/>
    <lineage>
        <taxon>Bacteria</taxon>
        <taxon>Pseudomonadati</taxon>
        <taxon>Bacteroidota</taxon>
        <taxon>Flavobacteriia</taxon>
        <taxon>Flavobacteriales</taxon>
        <taxon>Flavobacteriaceae</taxon>
        <taxon>Kriegella</taxon>
    </lineage>
</organism>
<evidence type="ECO:0000256" key="2">
    <source>
        <dbReference type="ARBA" id="ARBA00022801"/>
    </source>
</evidence>
<evidence type="ECO:0000313" key="6">
    <source>
        <dbReference type="EMBL" id="SDM71114.1"/>
    </source>
</evidence>
<keyword evidence="2" id="KW-0378">Hydrolase</keyword>
<dbReference type="Proteomes" id="UP000199440">
    <property type="component" value="Unassembled WGS sequence"/>
</dbReference>
<evidence type="ECO:0000313" key="7">
    <source>
        <dbReference type="Proteomes" id="UP000199440"/>
    </source>
</evidence>
<keyword evidence="3" id="KW-0326">Glycosidase</keyword>
<dbReference type="AlphaFoldDB" id="A0A1G9VFY6"/>
<dbReference type="InterPro" id="IPR012341">
    <property type="entry name" value="6hp_glycosidase-like_sf"/>
</dbReference>
<protein>
    <submittedName>
        <fullName evidence="6">Trehalase</fullName>
    </submittedName>
</protein>
<dbReference type="EMBL" id="FNGV01000013">
    <property type="protein sequence ID" value="SDM71114.1"/>
    <property type="molecule type" value="Genomic_DNA"/>
</dbReference>
<dbReference type="Pfam" id="PF22422">
    <property type="entry name" value="MGH1-like_GH"/>
    <property type="match status" value="1"/>
</dbReference>